<dbReference type="AlphaFoldDB" id="K9X8G2"/>
<dbReference type="HOGENOM" id="CLU_025039_0_0_3"/>
<dbReference type="EMBL" id="CP003643">
    <property type="protein sequence ID" value="AFZ28394.1"/>
    <property type="molecule type" value="Genomic_DNA"/>
</dbReference>
<dbReference type="PANTHER" id="PTHR26392:SF92">
    <property type="entry name" value="PROTEIN KINASE DOMAIN-CONTAINING PROTEIN"/>
    <property type="match status" value="1"/>
</dbReference>
<dbReference type="RefSeq" id="WP_015328436.1">
    <property type="nucleotide sequence ID" value="NC_020050.1"/>
</dbReference>
<dbReference type="InterPro" id="IPR049399">
    <property type="entry name" value="BDLP-like_hel"/>
</dbReference>
<dbReference type="SUPFAM" id="SSF52540">
    <property type="entry name" value="P-loop containing nucleoside triphosphate hydrolases"/>
    <property type="match status" value="1"/>
</dbReference>
<dbReference type="Gene3D" id="3.40.50.300">
    <property type="entry name" value="P-loop containing nucleotide triphosphate hydrolases"/>
    <property type="match status" value="1"/>
</dbReference>
<name>K9X8G2_9NOST</name>
<dbReference type="OrthoDB" id="3650305at2"/>
<evidence type="ECO:0000259" key="2">
    <source>
        <dbReference type="Pfam" id="PF21808"/>
    </source>
</evidence>
<dbReference type="Pfam" id="PF00350">
    <property type="entry name" value="Dynamin_N"/>
    <property type="match status" value="1"/>
</dbReference>
<evidence type="ECO:0000313" key="3">
    <source>
        <dbReference type="EMBL" id="AFZ28394.1"/>
    </source>
</evidence>
<feature type="domain" description="BDLP-like helical" evidence="2">
    <location>
        <begin position="263"/>
        <end position="636"/>
    </location>
</feature>
<keyword evidence="3" id="KW-0614">Plasmid</keyword>
<protein>
    <submittedName>
        <fullName evidence="3">Dynamin family protein</fullName>
    </submittedName>
</protein>
<proteinExistence type="predicted"/>
<accession>K9X8G2</accession>
<sequence>MIETTAHAQLDLFQQRRKTLLALIQRQLELLDSLDMKGWQETLHRVEKRLQVDSFKVLILGESKGGNSTFINAMLGDKVLPAYAKPCAAIINEVKWGERKRALLHYTNSPDNGAKLVKEIPIDKIEEYVVIKDKISELKENPYEKLELFCPLEICRNGVEIIDFPGLNFREIRQKATRDYISTVDAVLFVLSSGFLSSQRELNFMDNSLLSMGHKDIFFVCNQINQIRAKERESIKEYAFSKLVSPTKRGKKSIFFIDALGALEGRLELDEVRLNQSGVPELEKELATFLTNQKGRLKILQADQEFKGAIREAQRIIPERATLLITGVKTLERRFETAQKTLNLLELERQQIVIRLSNFIKDTQPFIHQKIQQFLDVITETKIAEWMTEYELEEPFRFLKLECLTTQIEKVVEEVKNHLAQRIETEFFTWQFSELQPFLTARLESLMRELEKRAEVFVKNIENLRVDLIVGTSTSQNVITYQETKVSLLERVIAASGGFSLSDSVAGVLGTAFDFQKMVKGLIAQTVLFAVTSAFADLNPFILIPAMLIGGIVQGDWKNESTNDEIKKAVTEKFINQICTDTYQRSNELSNAIVQKISKIKDAIDQEFCQEIQNIRDQVDSILKEKQKGQSNVEQKLYELVTIRKILDAIDSELNELITQVATM</sequence>
<dbReference type="Proteomes" id="UP000010475">
    <property type="component" value="Plasmid pCYLST.01"/>
</dbReference>
<evidence type="ECO:0000313" key="4">
    <source>
        <dbReference type="Proteomes" id="UP000010475"/>
    </source>
</evidence>
<reference evidence="3 4" key="1">
    <citation type="submission" date="2012-06" db="EMBL/GenBank/DDBJ databases">
        <title>Noncontiguous Finished plasmid 1 of genome of Cylindrospermum stagnale PCC 7417.</title>
        <authorList>
            <consortium name="US DOE Joint Genome Institute"/>
            <person name="Gugger M."/>
            <person name="Coursin T."/>
            <person name="Rippka R."/>
            <person name="Tandeau De Marsac N."/>
            <person name="Huntemann M."/>
            <person name="Wei C.-L."/>
            <person name="Han J."/>
            <person name="Detter J.C."/>
            <person name="Han C."/>
            <person name="Tapia R."/>
            <person name="Davenport K."/>
            <person name="Daligault H."/>
            <person name="Erkkila T."/>
            <person name="Gu W."/>
            <person name="Munk A.C.C."/>
            <person name="Teshima H."/>
            <person name="Xu Y."/>
            <person name="Chain P."/>
            <person name="Chen A."/>
            <person name="Krypides N."/>
            <person name="Mavromatis K."/>
            <person name="Markowitz V."/>
            <person name="Szeto E."/>
            <person name="Ivanova N."/>
            <person name="Mikhailova N."/>
            <person name="Ovchinnikova G."/>
            <person name="Pagani I."/>
            <person name="Pati A."/>
            <person name="Goodwin L."/>
            <person name="Peters L."/>
            <person name="Pitluck S."/>
            <person name="Woyke T."/>
            <person name="Kerfeld C."/>
        </authorList>
    </citation>
    <scope>NUCLEOTIDE SEQUENCE [LARGE SCALE GENOMIC DNA]</scope>
    <source>
        <strain evidence="3 4">PCC 7417</strain>
        <plasmid evidence="4">Plasmid pCYLST.01</plasmid>
    </source>
</reference>
<feature type="domain" description="Dynamin N-terminal" evidence="1">
    <location>
        <begin position="57"/>
        <end position="223"/>
    </location>
</feature>
<gene>
    <name evidence="3" type="ORF">Cylst_6624</name>
</gene>
<dbReference type="KEGG" id="csg:Cylst_6624"/>
<dbReference type="InterPro" id="IPR027417">
    <property type="entry name" value="P-loop_NTPase"/>
</dbReference>
<geneLocation type="plasmid" evidence="3 4">
    <name>pCYLST.01</name>
</geneLocation>
<dbReference type="PANTHER" id="PTHR26392">
    <property type="entry name" value="MITOGEN-ACTIVATED PROTEIN KINASE KINASE KINASE 7-RELATED"/>
    <property type="match status" value="1"/>
</dbReference>
<keyword evidence="4" id="KW-1185">Reference proteome</keyword>
<organism evidence="3 4">
    <name type="scientific">Cylindrospermum stagnale PCC 7417</name>
    <dbReference type="NCBI Taxonomy" id="56107"/>
    <lineage>
        <taxon>Bacteria</taxon>
        <taxon>Bacillati</taxon>
        <taxon>Cyanobacteriota</taxon>
        <taxon>Cyanophyceae</taxon>
        <taxon>Nostocales</taxon>
        <taxon>Nostocaceae</taxon>
        <taxon>Cylindrospermum</taxon>
    </lineage>
</organism>
<evidence type="ECO:0000259" key="1">
    <source>
        <dbReference type="Pfam" id="PF00350"/>
    </source>
</evidence>
<dbReference type="Pfam" id="PF21808">
    <property type="entry name" value="Dynamin-like_hel_bact"/>
    <property type="match status" value="1"/>
</dbReference>
<dbReference type="InterPro" id="IPR045063">
    <property type="entry name" value="Dynamin_N"/>
</dbReference>